<dbReference type="EMBL" id="CAKOFQ010006809">
    <property type="protein sequence ID" value="CAH1973408.1"/>
    <property type="molecule type" value="Genomic_DNA"/>
</dbReference>
<evidence type="ECO:0000256" key="4">
    <source>
        <dbReference type="ARBA" id="ARBA00022771"/>
    </source>
</evidence>
<comment type="subcellular location">
    <subcellularLocation>
        <location evidence="1">Nucleus</location>
    </subcellularLocation>
</comment>
<dbReference type="GO" id="GO:0009880">
    <property type="term" value="P:embryonic pattern specification"/>
    <property type="evidence" value="ECO:0007669"/>
    <property type="project" value="TreeGrafter"/>
</dbReference>
<dbReference type="GO" id="GO:0048619">
    <property type="term" value="P:embryonic hindgut morphogenesis"/>
    <property type="evidence" value="ECO:0007669"/>
    <property type="project" value="TreeGrafter"/>
</dbReference>
<feature type="domain" description="C2H2-type" evidence="9">
    <location>
        <begin position="130"/>
        <end position="157"/>
    </location>
</feature>
<sequence length="254" mass="29245">MNLAKFVEHAQRGAQNGYPEGFLLSHHIKQEADSTSTALLTPPHTPTYPTLSPPLPAHPCEGWYRPQEMDPAFQPPHYPMQHYPSPYSPVFVNQWLRNAAIYQRSMRTAPLPPKMGGAGPVGGARPKKQFICKYCNRQFTKSYNLLIHERTHTDERPYSCDICGKAFRRQDHLRDHRIHSQQRKALQMQRVRQRLLPVTHPGCSQDPPYGRVTPQVSILQQVFQPKVKPEDPHVDAHRQTDRVSRLFPVLCQLQ</sequence>
<dbReference type="FunFam" id="3.30.160.60:FF:000311">
    <property type="entry name" value="protein odd-skipped-related 2 isoform X1"/>
    <property type="match status" value="1"/>
</dbReference>
<evidence type="ECO:0000256" key="1">
    <source>
        <dbReference type="ARBA" id="ARBA00004123"/>
    </source>
</evidence>
<keyword evidence="4 7" id="KW-0863">Zinc-finger</keyword>
<proteinExistence type="predicted"/>
<dbReference type="FunFam" id="3.30.160.60:FF:002571">
    <property type="entry name" value="Protein odd-skipped-related 2"/>
    <property type="match status" value="1"/>
</dbReference>
<evidence type="ECO:0000256" key="5">
    <source>
        <dbReference type="ARBA" id="ARBA00022833"/>
    </source>
</evidence>
<evidence type="ECO:0000313" key="11">
    <source>
        <dbReference type="Proteomes" id="UP001152888"/>
    </source>
</evidence>
<dbReference type="GO" id="GO:0000977">
    <property type="term" value="F:RNA polymerase II transcription regulatory region sequence-specific DNA binding"/>
    <property type="evidence" value="ECO:0007669"/>
    <property type="project" value="TreeGrafter"/>
</dbReference>
<dbReference type="SMART" id="SM00355">
    <property type="entry name" value="ZnF_C2H2"/>
    <property type="match status" value="2"/>
</dbReference>
<dbReference type="SUPFAM" id="SSF57667">
    <property type="entry name" value="beta-beta-alpha zinc fingers"/>
    <property type="match status" value="1"/>
</dbReference>
<gene>
    <name evidence="10" type="ORF">ACAOBT_LOCUS10539</name>
</gene>
<keyword evidence="2" id="KW-0479">Metal-binding</keyword>
<dbReference type="Pfam" id="PF00096">
    <property type="entry name" value="zf-C2H2"/>
    <property type="match status" value="2"/>
</dbReference>
<evidence type="ECO:0000256" key="2">
    <source>
        <dbReference type="ARBA" id="ARBA00022723"/>
    </source>
</evidence>
<keyword evidence="6" id="KW-0539">Nucleus</keyword>
<keyword evidence="3" id="KW-0677">Repeat</keyword>
<dbReference type="InterPro" id="IPR036236">
    <property type="entry name" value="Znf_C2H2_sf"/>
</dbReference>
<feature type="compositionally biased region" description="Pro residues" evidence="8">
    <location>
        <begin position="43"/>
        <end position="53"/>
    </location>
</feature>
<evidence type="ECO:0000256" key="6">
    <source>
        <dbReference type="ARBA" id="ARBA00023242"/>
    </source>
</evidence>
<dbReference type="InterPro" id="IPR050717">
    <property type="entry name" value="C2H2-ZF_Transcription_Reg"/>
</dbReference>
<evidence type="ECO:0000256" key="8">
    <source>
        <dbReference type="SAM" id="MobiDB-lite"/>
    </source>
</evidence>
<protein>
    <recommendedName>
        <fullName evidence="9">C2H2-type domain-containing protein</fullName>
    </recommendedName>
</protein>
<dbReference type="GO" id="GO:0000981">
    <property type="term" value="F:DNA-binding transcription factor activity, RNA polymerase II-specific"/>
    <property type="evidence" value="ECO:0007669"/>
    <property type="project" value="TreeGrafter"/>
</dbReference>
<dbReference type="GO" id="GO:0008270">
    <property type="term" value="F:zinc ion binding"/>
    <property type="evidence" value="ECO:0007669"/>
    <property type="project" value="UniProtKB-KW"/>
</dbReference>
<comment type="caution">
    <text evidence="10">The sequence shown here is derived from an EMBL/GenBank/DDBJ whole genome shotgun (WGS) entry which is preliminary data.</text>
</comment>
<keyword evidence="11" id="KW-1185">Reference proteome</keyword>
<accession>A0A9P0P9X0</accession>
<dbReference type="GO" id="GO:0005634">
    <property type="term" value="C:nucleus"/>
    <property type="evidence" value="ECO:0007669"/>
    <property type="project" value="UniProtKB-SubCell"/>
</dbReference>
<dbReference type="PROSITE" id="PS00028">
    <property type="entry name" value="ZINC_FINGER_C2H2_1"/>
    <property type="match status" value="1"/>
</dbReference>
<feature type="domain" description="C2H2-type" evidence="9">
    <location>
        <begin position="158"/>
        <end position="184"/>
    </location>
</feature>
<evidence type="ECO:0000259" key="9">
    <source>
        <dbReference type="PROSITE" id="PS50157"/>
    </source>
</evidence>
<dbReference type="Proteomes" id="UP001152888">
    <property type="component" value="Unassembled WGS sequence"/>
</dbReference>
<evidence type="ECO:0000256" key="7">
    <source>
        <dbReference type="PROSITE-ProRule" id="PRU00042"/>
    </source>
</evidence>
<dbReference type="PANTHER" id="PTHR14196:SF11">
    <property type="entry name" value="PROTEIN SISTER OF ODD AND BOWEL"/>
    <property type="match status" value="1"/>
</dbReference>
<evidence type="ECO:0000256" key="3">
    <source>
        <dbReference type="ARBA" id="ARBA00022737"/>
    </source>
</evidence>
<keyword evidence="5" id="KW-0862">Zinc</keyword>
<name>A0A9P0P9X0_ACAOB</name>
<organism evidence="10 11">
    <name type="scientific">Acanthoscelides obtectus</name>
    <name type="common">Bean weevil</name>
    <name type="synonym">Bruchus obtectus</name>
    <dbReference type="NCBI Taxonomy" id="200917"/>
    <lineage>
        <taxon>Eukaryota</taxon>
        <taxon>Metazoa</taxon>
        <taxon>Ecdysozoa</taxon>
        <taxon>Arthropoda</taxon>
        <taxon>Hexapoda</taxon>
        <taxon>Insecta</taxon>
        <taxon>Pterygota</taxon>
        <taxon>Neoptera</taxon>
        <taxon>Endopterygota</taxon>
        <taxon>Coleoptera</taxon>
        <taxon>Polyphaga</taxon>
        <taxon>Cucujiformia</taxon>
        <taxon>Chrysomeloidea</taxon>
        <taxon>Chrysomelidae</taxon>
        <taxon>Bruchinae</taxon>
        <taxon>Bruchini</taxon>
        <taxon>Acanthoscelides</taxon>
    </lineage>
</organism>
<feature type="region of interest" description="Disordered" evidence="8">
    <location>
        <begin position="33"/>
        <end position="53"/>
    </location>
</feature>
<dbReference type="InterPro" id="IPR013087">
    <property type="entry name" value="Znf_C2H2_type"/>
</dbReference>
<dbReference type="Gene3D" id="3.30.160.60">
    <property type="entry name" value="Classic Zinc Finger"/>
    <property type="match status" value="2"/>
</dbReference>
<reference evidence="10" key="1">
    <citation type="submission" date="2022-03" db="EMBL/GenBank/DDBJ databases">
        <authorList>
            <person name="Sayadi A."/>
        </authorList>
    </citation>
    <scope>NUCLEOTIDE SEQUENCE</scope>
</reference>
<dbReference type="OrthoDB" id="9451254at2759"/>
<dbReference type="PANTHER" id="PTHR14196">
    <property type="entry name" value="ODD-SKIPPED - RELATED"/>
    <property type="match status" value="1"/>
</dbReference>
<dbReference type="PROSITE" id="PS50157">
    <property type="entry name" value="ZINC_FINGER_C2H2_2"/>
    <property type="match status" value="2"/>
</dbReference>
<evidence type="ECO:0000313" key="10">
    <source>
        <dbReference type="EMBL" id="CAH1973408.1"/>
    </source>
</evidence>
<dbReference type="AlphaFoldDB" id="A0A9P0P9X0"/>